<evidence type="ECO:0000313" key="2">
    <source>
        <dbReference type="EMBL" id="CAF1680858.1"/>
    </source>
</evidence>
<organism evidence="2 3">
    <name type="scientific">Adineta ricciae</name>
    <name type="common">Rotifer</name>
    <dbReference type="NCBI Taxonomy" id="249248"/>
    <lineage>
        <taxon>Eukaryota</taxon>
        <taxon>Metazoa</taxon>
        <taxon>Spiralia</taxon>
        <taxon>Gnathifera</taxon>
        <taxon>Rotifera</taxon>
        <taxon>Eurotatoria</taxon>
        <taxon>Bdelloidea</taxon>
        <taxon>Adinetida</taxon>
        <taxon>Adinetidae</taxon>
        <taxon>Adineta</taxon>
    </lineage>
</organism>
<feature type="non-terminal residue" evidence="2">
    <location>
        <position position="449"/>
    </location>
</feature>
<gene>
    <name evidence="2" type="ORF">XAT740_LOCUS60526</name>
</gene>
<feature type="compositionally biased region" description="Polar residues" evidence="1">
    <location>
        <begin position="116"/>
        <end position="137"/>
    </location>
</feature>
<feature type="compositionally biased region" description="Polar residues" evidence="1">
    <location>
        <begin position="170"/>
        <end position="186"/>
    </location>
</feature>
<evidence type="ECO:0000256" key="1">
    <source>
        <dbReference type="SAM" id="MobiDB-lite"/>
    </source>
</evidence>
<reference evidence="2" key="1">
    <citation type="submission" date="2021-02" db="EMBL/GenBank/DDBJ databases">
        <authorList>
            <person name="Nowell W R."/>
        </authorList>
    </citation>
    <scope>NUCLEOTIDE SEQUENCE</scope>
</reference>
<dbReference type="EMBL" id="CAJNOR010015021">
    <property type="protein sequence ID" value="CAF1680858.1"/>
    <property type="molecule type" value="Genomic_DNA"/>
</dbReference>
<sequence length="449" mass="52196">MMPYYYHHQQHQYPMNLPMNGLYPPANNYYGMGGFVNGHGMPLTSPPPPFYYPYDMSSMVTAGSYTPRSTRKNQGPYRKNKNNAPRTPSRSAQKSKKQKRNTPTDRRLVHFMPDSLMQSTNQGNQMNSSNKSVNQQGRSKKSPEKAHRDTLSRRDRRRKSRAAVAAATVGNTSPTQNKTVPTTTHNRFLLLSDSDDEEEENDKSVTETESTEYSEVEKTMNKRNAKTRDTKQKNHILSKTPKDDLTSEMSSAKSKDKRKQKLYLQDFKLFSYVRERVNKTRAKNEVNLKDHLNTIFAYAKDTIEMYDRWVYENYEVQVWQKFYDLGTKKHHWAKEIVNSTHTREDVINKDYCEKRIEKFSTSCFEESSKITQNMKNLPSIAVDTVHAIMLDYIKAETKGLSKMSTNRIRQAATEKDEWDALKAFEEIASEQQKAYAKTFCKSAMKSYQR</sequence>
<accession>A0A816GXH5</accession>
<comment type="caution">
    <text evidence="2">The sequence shown here is derived from an EMBL/GenBank/DDBJ whole genome shotgun (WGS) entry which is preliminary data.</text>
</comment>
<evidence type="ECO:0000313" key="3">
    <source>
        <dbReference type="Proteomes" id="UP000663828"/>
    </source>
</evidence>
<protein>
    <submittedName>
        <fullName evidence="2">Uncharacterized protein</fullName>
    </submittedName>
</protein>
<dbReference type="AlphaFoldDB" id="A0A816GXH5"/>
<proteinExistence type="predicted"/>
<feature type="compositionally biased region" description="Basic and acidic residues" evidence="1">
    <location>
        <begin position="215"/>
        <end position="232"/>
    </location>
</feature>
<feature type="compositionally biased region" description="Basic and acidic residues" evidence="1">
    <location>
        <begin position="141"/>
        <end position="153"/>
    </location>
</feature>
<keyword evidence="3" id="KW-1185">Reference proteome</keyword>
<feature type="region of interest" description="Disordered" evidence="1">
    <location>
        <begin position="63"/>
        <end position="257"/>
    </location>
</feature>
<name>A0A816GXH5_ADIRI</name>
<dbReference type="Proteomes" id="UP000663828">
    <property type="component" value="Unassembled WGS sequence"/>
</dbReference>